<evidence type="ECO:0008006" key="3">
    <source>
        <dbReference type="Google" id="ProtNLM"/>
    </source>
</evidence>
<dbReference type="EMBL" id="BSTX01000005">
    <property type="protein sequence ID" value="GLZ81429.1"/>
    <property type="molecule type" value="Genomic_DNA"/>
</dbReference>
<organism evidence="1 2">
    <name type="scientific">Actinorhabdospora filicis</name>
    <dbReference type="NCBI Taxonomy" id="1785913"/>
    <lineage>
        <taxon>Bacteria</taxon>
        <taxon>Bacillati</taxon>
        <taxon>Actinomycetota</taxon>
        <taxon>Actinomycetes</taxon>
        <taxon>Micromonosporales</taxon>
        <taxon>Micromonosporaceae</taxon>
        <taxon>Actinorhabdospora</taxon>
    </lineage>
</organism>
<keyword evidence="2" id="KW-1185">Reference proteome</keyword>
<proteinExistence type="predicted"/>
<accession>A0A9W6ST11</accession>
<comment type="caution">
    <text evidence="1">The sequence shown here is derived from an EMBL/GenBank/DDBJ whole genome shotgun (WGS) entry which is preliminary data.</text>
</comment>
<protein>
    <recommendedName>
        <fullName evidence="3">DNA primase</fullName>
    </recommendedName>
</protein>
<evidence type="ECO:0000313" key="1">
    <source>
        <dbReference type="EMBL" id="GLZ81429.1"/>
    </source>
</evidence>
<dbReference type="Proteomes" id="UP001165079">
    <property type="component" value="Unassembled WGS sequence"/>
</dbReference>
<dbReference type="Pfam" id="PF13155">
    <property type="entry name" value="Toprim_2"/>
    <property type="match status" value="1"/>
</dbReference>
<dbReference type="SUPFAM" id="SSF56731">
    <property type="entry name" value="DNA primase core"/>
    <property type="match status" value="1"/>
</dbReference>
<dbReference type="AlphaFoldDB" id="A0A9W6ST11"/>
<dbReference type="Gene3D" id="3.40.1360.10">
    <property type="match status" value="1"/>
</dbReference>
<sequence length="217" mass="23736">MSQREPMRPLSASTRADLEEATAAYQAALTLDAAQYLDARGITRETAHSFRVGTVADPRPGHTRFTGWLAIPYLSHTGYPLSLRFRCLADHDHRHAGHGKYMSISGETSRVFNVGAIHRAAHELHVCEGELDALILTQLGLHAIAIPGATNWKPYYKRMLAGFTRVWVWGDRDDAGDTFNRTVCTALRSARAARLPAGDVTDTYLSGGAAALHALIT</sequence>
<name>A0A9W6ST11_9ACTN</name>
<evidence type="ECO:0000313" key="2">
    <source>
        <dbReference type="Proteomes" id="UP001165079"/>
    </source>
</evidence>
<dbReference type="InterPro" id="IPR034154">
    <property type="entry name" value="TOPRIM_DnaG/twinkle"/>
</dbReference>
<dbReference type="CDD" id="cd01029">
    <property type="entry name" value="TOPRIM_primases"/>
    <property type="match status" value="1"/>
</dbReference>
<reference evidence="1" key="1">
    <citation type="submission" date="2023-03" db="EMBL/GenBank/DDBJ databases">
        <title>Actinorhabdospora filicis NBRC 111898.</title>
        <authorList>
            <person name="Ichikawa N."/>
            <person name="Sato H."/>
            <person name="Tonouchi N."/>
        </authorList>
    </citation>
    <scope>NUCLEOTIDE SEQUENCE</scope>
    <source>
        <strain evidence="1">NBRC 111898</strain>
    </source>
</reference>
<gene>
    <name evidence="1" type="ORF">Afil01_62360</name>
</gene>